<evidence type="ECO:0000256" key="13">
    <source>
        <dbReference type="PIRSR" id="PIRSR001174-2"/>
    </source>
</evidence>
<evidence type="ECO:0000256" key="10">
    <source>
        <dbReference type="HAMAP-Rule" id="MF_03120"/>
    </source>
</evidence>
<feature type="compositionally biased region" description="Basic and acidic residues" evidence="16">
    <location>
        <begin position="717"/>
        <end position="727"/>
    </location>
</feature>
<dbReference type="InterPro" id="IPR004815">
    <property type="entry name" value="Lon_bac/euk-typ"/>
</dbReference>
<feature type="active site" evidence="10 12">
    <location>
        <position position="888"/>
    </location>
</feature>
<comment type="subcellular location">
    <subcellularLocation>
        <location evidence="1 10">Mitochondrion matrix</location>
    </subcellularLocation>
</comment>
<dbReference type="Gene3D" id="1.10.8.60">
    <property type="match status" value="1"/>
</dbReference>
<dbReference type="PROSITE" id="PS51787">
    <property type="entry name" value="LON_N"/>
    <property type="match status" value="1"/>
</dbReference>
<dbReference type="Gene3D" id="1.20.5.5270">
    <property type="match status" value="1"/>
</dbReference>
<dbReference type="InterPro" id="IPR027417">
    <property type="entry name" value="P-loop_NTPase"/>
</dbReference>
<dbReference type="PROSITE" id="PS01046">
    <property type="entry name" value="LON_SER"/>
    <property type="match status" value="1"/>
</dbReference>
<dbReference type="SUPFAM" id="SSF88697">
    <property type="entry name" value="PUA domain-like"/>
    <property type="match status" value="1"/>
</dbReference>
<dbReference type="EC" id="3.4.21.53" evidence="10"/>
<dbReference type="FunFam" id="1.20.5.5270:FF:000001">
    <property type="entry name" value="Lon protease homolog, mitochondrial"/>
    <property type="match status" value="1"/>
</dbReference>
<dbReference type="FunFam" id="3.30.230.10:FF:000015">
    <property type="entry name" value="Lon protease homolog, mitochondrial"/>
    <property type="match status" value="1"/>
</dbReference>
<dbReference type="InterPro" id="IPR046336">
    <property type="entry name" value="Lon_prtase_N_sf"/>
</dbReference>
<evidence type="ECO:0000256" key="15">
    <source>
        <dbReference type="RuleBase" id="RU000591"/>
    </source>
</evidence>
<dbReference type="GO" id="GO:0005524">
    <property type="term" value="F:ATP binding"/>
    <property type="evidence" value="ECO:0007669"/>
    <property type="project" value="UniProtKB-UniRule"/>
</dbReference>
<comment type="function">
    <text evidence="10">ATP-dependent serine protease that mediates the selective degradation of misfolded, unassembled or oxidatively damaged polypeptides as well as certain short-lived regulatory proteins in the mitochondrial matrix. May also have a chaperone function in the assembly of inner membrane protein complexes. Participates in the regulation of mitochondrial gene expression and in the maintenance of the integrity of the mitochondrial genome. Binds to mitochondrial DNA in a site-specific manner.</text>
</comment>
<feature type="domain" description="Lon N-terminal" evidence="18">
    <location>
        <begin position="123"/>
        <end position="330"/>
    </location>
</feature>
<dbReference type="InterPro" id="IPR027065">
    <property type="entry name" value="Lon_Prtase"/>
</dbReference>
<proteinExistence type="inferred from homology"/>
<evidence type="ECO:0000259" key="17">
    <source>
        <dbReference type="PROSITE" id="PS51786"/>
    </source>
</evidence>
<keyword evidence="2 10" id="KW-0645">Protease</keyword>
<dbReference type="GO" id="GO:0034599">
    <property type="term" value="P:cellular response to oxidative stress"/>
    <property type="evidence" value="ECO:0007669"/>
    <property type="project" value="UniProtKB-UniRule"/>
</dbReference>
<dbReference type="GO" id="GO:0007005">
    <property type="term" value="P:mitochondrion organization"/>
    <property type="evidence" value="ECO:0007669"/>
    <property type="project" value="TreeGrafter"/>
</dbReference>
<comment type="subunit">
    <text evidence="10">Homohexamer or homoheptamer. Organized in a ring with a central cavity.</text>
</comment>
<evidence type="ECO:0000256" key="2">
    <source>
        <dbReference type="ARBA" id="ARBA00022670"/>
    </source>
</evidence>
<dbReference type="InterPro" id="IPR020568">
    <property type="entry name" value="Ribosomal_Su5_D2-typ_SF"/>
</dbReference>
<evidence type="ECO:0000259" key="18">
    <source>
        <dbReference type="PROSITE" id="PS51787"/>
    </source>
</evidence>
<dbReference type="InterPro" id="IPR027503">
    <property type="entry name" value="Lonm_euk"/>
</dbReference>
<evidence type="ECO:0000256" key="1">
    <source>
        <dbReference type="ARBA" id="ARBA00004305"/>
    </source>
</evidence>
<evidence type="ECO:0000256" key="11">
    <source>
        <dbReference type="PIRNR" id="PIRNR001174"/>
    </source>
</evidence>
<evidence type="ECO:0000256" key="4">
    <source>
        <dbReference type="ARBA" id="ARBA00022801"/>
    </source>
</evidence>
<evidence type="ECO:0000256" key="14">
    <source>
        <dbReference type="PROSITE-ProRule" id="PRU01122"/>
    </source>
</evidence>
<dbReference type="GO" id="GO:0005759">
    <property type="term" value="C:mitochondrial matrix"/>
    <property type="evidence" value="ECO:0007669"/>
    <property type="project" value="UniProtKB-SubCell"/>
</dbReference>
<dbReference type="FunFam" id="1.20.58.1480:FF:000002">
    <property type="entry name" value="Lon protease homolog, mitochondrial"/>
    <property type="match status" value="1"/>
</dbReference>
<dbReference type="InterPro" id="IPR003593">
    <property type="entry name" value="AAA+_ATPase"/>
</dbReference>
<dbReference type="GO" id="GO:0051131">
    <property type="term" value="P:chaperone-mediated protein complex assembly"/>
    <property type="evidence" value="ECO:0007669"/>
    <property type="project" value="UniProtKB-UniRule"/>
</dbReference>
<dbReference type="InterPro" id="IPR054594">
    <property type="entry name" value="Lon_lid"/>
</dbReference>
<keyword evidence="5 10" id="KW-0720">Serine protease</keyword>
<dbReference type="AlphaFoldDB" id="A0AAU9KXK6"/>
<evidence type="ECO:0000313" key="19">
    <source>
        <dbReference type="EMBL" id="CAH0478070.1"/>
    </source>
</evidence>
<dbReference type="Pfam" id="PF02190">
    <property type="entry name" value="LON_substr_bdg"/>
    <property type="match status" value="1"/>
</dbReference>
<dbReference type="PIRSF" id="PIRSF001174">
    <property type="entry name" value="Lon_proteas"/>
    <property type="match status" value="1"/>
</dbReference>
<dbReference type="Gene3D" id="1.20.58.1480">
    <property type="match status" value="1"/>
</dbReference>
<dbReference type="Gene3D" id="2.30.130.40">
    <property type="entry name" value="LON domain-like"/>
    <property type="match status" value="1"/>
</dbReference>
<dbReference type="PRINTS" id="PR00830">
    <property type="entry name" value="ENDOLAPTASE"/>
</dbReference>
<accession>A0AAU9KXK6</accession>
<dbReference type="InterPro" id="IPR008269">
    <property type="entry name" value="Lon_proteolytic"/>
</dbReference>
<protein>
    <recommendedName>
        <fullName evidence="10">Lon protease homolog, mitochondrial</fullName>
        <ecNumber evidence="10">3.4.21.53</ecNumber>
    </recommendedName>
</protein>
<dbReference type="Proteomes" id="UP001160483">
    <property type="component" value="Unassembled WGS sequence"/>
</dbReference>
<evidence type="ECO:0000256" key="16">
    <source>
        <dbReference type="SAM" id="MobiDB-lite"/>
    </source>
</evidence>
<dbReference type="Gene3D" id="3.40.50.300">
    <property type="entry name" value="P-loop containing nucleotide triphosphate hydrolases"/>
    <property type="match status" value="1"/>
</dbReference>
<dbReference type="GO" id="GO:0043565">
    <property type="term" value="F:sequence-specific DNA binding"/>
    <property type="evidence" value="ECO:0007669"/>
    <property type="project" value="UniProtKB-UniRule"/>
</dbReference>
<dbReference type="EMBL" id="CAKKTJ010000212">
    <property type="protein sequence ID" value="CAH0478070.1"/>
    <property type="molecule type" value="Genomic_DNA"/>
</dbReference>
<dbReference type="FunFam" id="3.40.50.300:FF:000021">
    <property type="entry name" value="Lon protease homolog"/>
    <property type="match status" value="1"/>
</dbReference>
<dbReference type="SMART" id="SM00464">
    <property type="entry name" value="LON"/>
    <property type="match status" value="1"/>
</dbReference>
<dbReference type="GO" id="GO:0003697">
    <property type="term" value="F:single-stranded DNA binding"/>
    <property type="evidence" value="ECO:0007669"/>
    <property type="project" value="TreeGrafter"/>
</dbReference>
<comment type="catalytic activity">
    <reaction evidence="9 10">
        <text>Hydrolysis of proteins in presence of ATP.</text>
        <dbReference type="EC" id="3.4.21.53"/>
    </reaction>
</comment>
<dbReference type="HAMAP" id="MF_03120">
    <property type="entry name" value="lonm_euk"/>
    <property type="match status" value="1"/>
</dbReference>
<dbReference type="GO" id="GO:0006515">
    <property type="term" value="P:protein quality control for misfolded or incompletely synthesized proteins"/>
    <property type="evidence" value="ECO:0007669"/>
    <property type="project" value="UniProtKB-UniRule"/>
</dbReference>
<evidence type="ECO:0000256" key="12">
    <source>
        <dbReference type="PIRSR" id="PIRSR001174-1"/>
    </source>
</evidence>
<dbReference type="Pfam" id="PF00004">
    <property type="entry name" value="AAA"/>
    <property type="match status" value="1"/>
</dbReference>
<organism evidence="19 20">
    <name type="scientific">Peronospora belbahrii</name>
    <dbReference type="NCBI Taxonomy" id="622444"/>
    <lineage>
        <taxon>Eukaryota</taxon>
        <taxon>Sar</taxon>
        <taxon>Stramenopiles</taxon>
        <taxon>Oomycota</taxon>
        <taxon>Peronosporomycetes</taxon>
        <taxon>Peronosporales</taxon>
        <taxon>Peronosporaceae</taxon>
        <taxon>Peronospora</taxon>
    </lineage>
</organism>
<reference evidence="19" key="1">
    <citation type="submission" date="2021-11" db="EMBL/GenBank/DDBJ databases">
        <authorList>
            <person name="Islam A."/>
            <person name="Islam S."/>
            <person name="Flora M.S."/>
            <person name="Rahman M."/>
            <person name="Ziaur R.M."/>
            <person name="Epstein J.H."/>
            <person name="Hassan M."/>
            <person name="Klassen M."/>
            <person name="Woodard K."/>
            <person name="Webb A."/>
            <person name="Webby R.J."/>
            <person name="El Zowalaty M.E."/>
        </authorList>
    </citation>
    <scope>NUCLEOTIDE SEQUENCE</scope>
    <source>
        <strain evidence="19">Pbs3</strain>
    </source>
</reference>
<evidence type="ECO:0000256" key="6">
    <source>
        <dbReference type="ARBA" id="ARBA00022840"/>
    </source>
</evidence>
<keyword evidence="7 10" id="KW-0238">DNA-binding</keyword>
<feature type="region of interest" description="Disordered" evidence="16">
    <location>
        <begin position="704"/>
        <end position="727"/>
    </location>
</feature>
<keyword evidence="3 10" id="KW-0547">Nucleotide-binding</keyword>
<feature type="binding site" evidence="10 13">
    <location>
        <begin position="486"/>
        <end position="493"/>
    </location>
    <ligand>
        <name>ATP</name>
        <dbReference type="ChEBI" id="CHEBI:30616"/>
    </ligand>
</feature>
<dbReference type="InterPro" id="IPR003111">
    <property type="entry name" value="Lon_prtase_N"/>
</dbReference>
<evidence type="ECO:0000313" key="20">
    <source>
        <dbReference type="Proteomes" id="UP001160483"/>
    </source>
</evidence>
<dbReference type="PROSITE" id="PS51786">
    <property type="entry name" value="LON_PROTEOLYTIC"/>
    <property type="match status" value="1"/>
</dbReference>
<sequence>MVIPHFRLIRATHHSLSVTMATALRRFAMARSHVHLLHPINTLRCLQYRSVSISEHAMSNPFTSRSRYTRGAFYSTDSKNKDDKKAVVNDDINKNQDASVEVVMNHDLAKVGEGDNAPTYPHVLAIPAHRRPFFPGVVLPMTITNPDVTRALVALKESGQKYVGVFLKKSNLDMIKSSGGDDLIQNLSEIHHVGSFARIDNMLPFDATSIQILMVSQRRITISDLRDQGPPVRVNISNLDNLPFDATSQLIRAYSNEIVATLREIVKMNPLFKDHMQYFSQRVDIHNPYKLADFAASVTSADGEELQQVMEEMSCEARLKKALELITKELELSKVQQTIKEQVEEKVSKNQRNYLLMEQLKAIKKELGMEKDDKDAMITKYRERLAEFAPGSIPDNVNEVVEDELNKMSMLEKNSSEFNVTRNYLDWLTQLPWGKATEENFDLTKAKQILDEDHYGLKDIKERILEFIAVSKLKGDVQGKIICFVGPPGVGKTSIGKSIARSLNREFFRFSVGGLSDVAEIKGHRRTYVGAMPGKVIQCLKSTQSSNPLILIDEIDKLGRGYQGDPASALLELLDPSQNSGFVDHYMDVPVDLSRVLFICTANVTDTIPGPLLDRMEVLRLSGYDSPEKLAIAKGYLVPKALEKSGLQKSETMPEPLGLTDDAILMLVKQYCRENGVRNLEKHVEKIFRKVALEVVRDIESTKAADIQEGGEPTSAAEEHREEVSEDKDRFLITPEKLSQYVGKPIFTSDRMFDKQFPGVVMGLAWTAMGGASLYIETTTVHAKSERSGLITTGQMGSVMEESTKIAHTFARSQMRVIEEENKFFEENEVHLHVPEGATPKDGPSAGCTMVTALLSLAMNKTVKPDLAMTGELSLVGKVLPVGGIKEKTIAAKRSGVKTLILPLDNKRDFDELEEYLRKDLDVHFADYYSDVYKVAFEHE</sequence>
<evidence type="ECO:0000256" key="3">
    <source>
        <dbReference type="ARBA" id="ARBA00022741"/>
    </source>
</evidence>
<comment type="similarity">
    <text evidence="10 11 14 15">Belongs to the peptidase S16 family.</text>
</comment>
<dbReference type="InterPro" id="IPR008268">
    <property type="entry name" value="Peptidase_S16_AS"/>
</dbReference>
<comment type="caution">
    <text evidence="19">The sequence shown here is derived from an EMBL/GenBank/DDBJ whole genome shotgun (WGS) entry which is preliminary data.</text>
</comment>
<dbReference type="CDD" id="cd19500">
    <property type="entry name" value="RecA-like_Lon"/>
    <property type="match status" value="1"/>
</dbReference>
<keyword evidence="6 10" id="KW-0067">ATP-binding</keyword>
<dbReference type="GO" id="GO:0004252">
    <property type="term" value="F:serine-type endopeptidase activity"/>
    <property type="evidence" value="ECO:0007669"/>
    <property type="project" value="UniProtKB-UniRule"/>
</dbReference>
<evidence type="ECO:0000256" key="8">
    <source>
        <dbReference type="ARBA" id="ARBA00023128"/>
    </source>
</evidence>
<dbReference type="InterPro" id="IPR003959">
    <property type="entry name" value="ATPase_AAA_core"/>
</dbReference>
<dbReference type="SUPFAM" id="SSF52540">
    <property type="entry name" value="P-loop containing nucleoside triphosphate hydrolases"/>
    <property type="match status" value="1"/>
</dbReference>
<keyword evidence="8 10" id="KW-0496">Mitochondrion</keyword>
<dbReference type="GO" id="GO:0016887">
    <property type="term" value="F:ATP hydrolysis activity"/>
    <property type="evidence" value="ECO:0007669"/>
    <property type="project" value="UniProtKB-UniRule"/>
</dbReference>
<feature type="active site" evidence="10 12">
    <location>
        <position position="845"/>
    </location>
</feature>
<evidence type="ECO:0000256" key="7">
    <source>
        <dbReference type="ARBA" id="ARBA00023125"/>
    </source>
</evidence>
<dbReference type="GO" id="GO:0070407">
    <property type="term" value="P:oxidation-dependent protein catabolic process"/>
    <property type="evidence" value="ECO:0007669"/>
    <property type="project" value="UniProtKB-UniRule"/>
</dbReference>
<dbReference type="GO" id="GO:0004176">
    <property type="term" value="F:ATP-dependent peptidase activity"/>
    <property type="evidence" value="ECO:0007669"/>
    <property type="project" value="UniProtKB-UniRule"/>
</dbReference>
<dbReference type="NCBIfam" id="TIGR00763">
    <property type="entry name" value="lon"/>
    <property type="match status" value="1"/>
</dbReference>
<dbReference type="Pfam" id="PF05362">
    <property type="entry name" value="Lon_C"/>
    <property type="match status" value="1"/>
</dbReference>
<dbReference type="SUPFAM" id="SSF54211">
    <property type="entry name" value="Ribosomal protein S5 domain 2-like"/>
    <property type="match status" value="1"/>
</dbReference>
<gene>
    <name evidence="19" type="ORF">PBS003_LOCUS4786</name>
</gene>
<feature type="domain" description="Lon proteolytic" evidence="17">
    <location>
        <begin position="755"/>
        <end position="939"/>
    </location>
</feature>
<dbReference type="PANTHER" id="PTHR43718">
    <property type="entry name" value="LON PROTEASE"/>
    <property type="match status" value="1"/>
</dbReference>
<dbReference type="InterPro" id="IPR014721">
    <property type="entry name" value="Ribsml_uS5_D2-typ_fold_subgr"/>
</dbReference>
<evidence type="ECO:0000256" key="9">
    <source>
        <dbReference type="ARBA" id="ARBA00050665"/>
    </source>
</evidence>
<dbReference type="Pfam" id="PF22667">
    <property type="entry name" value="Lon_lid"/>
    <property type="match status" value="1"/>
</dbReference>
<dbReference type="SMART" id="SM00382">
    <property type="entry name" value="AAA"/>
    <property type="match status" value="1"/>
</dbReference>
<name>A0AAU9KXK6_9STRA</name>
<dbReference type="Gene3D" id="3.30.230.10">
    <property type="match status" value="1"/>
</dbReference>
<evidence type="ECO:0000256" key="5">
    <source>
        <dbReference type="ARBA" id="ARBA00022825"/>
    </source>
</evidence>
<dbReference type="PANTHER" id="PTHR43718:SF2">
    <property type="entry name" value="LON PROTEASE HOMOLOG, MITOCHONDRIAL"/>
    <property type="match status" value="1"/>
</dbReference>
<keyword evidence="4 10" id="KW-0378">Hydrolase</keyword>
<dbReference type="InterPro" id="IPR015947">
    <property type="entry name" value="PUA-like_sf"/>
</dbReference>